<gene>
    <name evidence="3" type="ORF">EU95_1348</name>
</gene>
<dbReference type="Proteomes" id="UP000030355">
    <property type="component" value="Unassembled WGS sequence"/>
</dbReference>
<feature type="transmembrane region" description="Helical" evidence="2">
    <location>
        <begin position="21"/>
        <end position="41"/>
    </location>
</feature>
<evidence type="ECO:0000256" key="2">
    <source>
        <dbReference type="SAM" id="Phobius"/>
    </source>
</evidence>
<dbReference type="AlphaFoldDB" id="A0A0A2A252"/>
<comment type="caution">
    <text evidence="3">The sequence shown here is derived from an EMBL/GenBank/DDBJ whole genome shotgun (WGS) entry which is preliminary data.</text>
</comment>
<organism evidence="3 4">
    <name type="scientific">Prochlorococcus marinus str. MIT 9201</name>
    <dbReference type="NCBI Taxonomy" id="93057"/>
    <lineage>
        <taxon>Bacteria</taxon>
        <taxon>Bacillati</taxon>
        <taxon>Cyanobacteriota</taxon>
        <taxon>Cyanophyceae</taxon>
        <taxon>Synechococcales</taxon>
        <taxon>Prochlorococcaceae</taxon>
        <taxon>Prochlorococcus</taxon>
    </lineage>
</organism>
<dbReference type="RefSeq" id="WP_032522466.1">
    <property type="nucleotide sequence ID" value="NZ_CP138977.1"/>
</dbReference>
<accession>A0A0A2A252</accession>
<sequence length="219" mass="25193">MFNKERKNLITPEKAASFIPVFISSGISILLIVFFVIPQYFKSNEVNFELNGLIKKKNELDNLKSQYKIINNKFEKLNKEKTKIIELITGRSNLDTLLAELGKLGRKNNIEFLSIAPQEVVIADENNTQEQLSTNSNQTDLENDPLLVEGVKKYLIDFTFNTDFVNLLSFLRDLEYRDNAVLLDNITLSLNYQDNDDGVIKKTSKMLEVNLRTIFYGKN</sequence>
<dbReference type="Gene3D" id="3.30.70.60">
    <property type="match status" value="1"/>
</dbReference>
<reference evidence="4" key="1">
    <citation type="journal article" date="2014" name="Sci. Data">
        <title>Genomes of diverse isolates of the marine cyanobacterium Prochlorococcus.</title>
        <authorList>
            <person name="Biller S."/>
            <person name="Berube P."/>
            <person name="Thompson J."/>
            <person name="Kelly L."/>
            <person name="Roggensack S."/>
            <person name="Awad L."/>
            <person name="Roache-Johnson K."/>
            <person name="Ding H."/>
            <person name="Giovannoni S.J."/>
            <person name="Moore L.R."/>
            <person name="Chisholm S.W."/>
        </authorList>
    </citation>
    <scope>NUCLEOTIDE SEQUENCE [LARGE SCALE GENOMIC DNA]</scope>
    <source>
        <strain evidence="4">MIT 9201</strain>
    </source>
</reference>
<proteinExistence type="predicted"/>
<keyword evidence="1" id="KW-0175">Coiled coil</keyword>
<keyword evidence="2" id="KW-1133">Transmembrane helix</keyword>
<evidence type="ECO:0000313" key="3">
    <source>
        <dbReference type="EMBL" id="KGF95655.1"/>
    </source>
</evidence>
<name>A0A0A2A252_PROMR</name>
<evidence type="ECO:0000313" key="4">
    <source>
        <dbReference type="Proteomes" id="UP000030355"/>
    </source>
</evidence>
<feature type="coiled-coil region" evidence="1">
    <location>
        <begin position="53"/>
        <end position="80"/>
    </location>
</feature>
<dbReference type="EMBL" id="JNAL01000014">
    <property type="protein sequence ID" value="KGF95655.1"/>
    <property type="molecule type" value="Genomic_DNA"/>
</dbReference>
<keyword evidence="2" id="KW-0472">Membrane</keyword>
<evidence type="ECO:0000256" key="1">
    <source>
        <dbReference type="SAM" id="Coils"/>
    </source>
</evidence>
<dbReference type="InterPro" id="IPR014717">
    <property type="entry name" value="Transl_elong_EF1B/ribsomal_bS6"/>
</dbReference>
<dbReference type="eggNOG" id="ENOG502ZKQW">
    <property type="taxonomic scope" value="Bacteria"/>
</dbReference>
<protein>
    <submittedName>
        <fullName evidence="3">Uncharacterized protein</fullName>
    </submittedName>
</protein>
<keyword evidence="2" id="KW-0812">Transmembrane</keyword>
<dbReference type="STRING" id="93057.EU95_1348"/>